<gene>
    <name evidence="1" type="ORF">NM208_g14197</name>
</gene>
<evidence type="ECO:0000313" key="2">
    <source>
        <dbReference type="Proteomes" id="UP001148629"/>
    </source>
</evidence>
<reference evidence="1" key="1">
    <citation type="submission" date="2022-08" db="EMBL/GenBank/DDBJ databases">
        <title>Genome Sequence of Fusarium decemcellulare.</title>
        <authorList>
            <person name="Buettner E."/>
        </authorList>
    </citation>
    <scope>NUCLEOTIDE SEQUENCE</scope>
    <source>
        <strain evidence="1">Babe19</strain>
    </source>
</reference>
<protein>
    <submittedName>
        <fullName evidence="1">Uncharacterized protein</fullName>
    </submittedName>
</protein>
<comment type="caution">
    <text evidence="1">The sequence shown here is derived from an EMBL/GenBank/DDBJ whole genome shotgun (WGS) entry which is preliminary data.</text>
</comment>
<evidence type="ECO:0000313" key="1">
    <source>
        <dbReference type="EMBL" id="KAJ3519249.1"/>
    </source>
</evidence>
<keyword evidence="2" id="KW-1185">Reference proteome</keyword>
<proteinExistence type="predicted"/>
<sequence length="185" mass="20358">MEVAKRRPKEAKAQETRDLAPTAIGQLTRQPLFTQQEEEFGCGFLMDGGWSSQALAMPEGCKVLSCPKTDKRDMCCGWSNFPYCITGIKHFPTGDITAYACGDTQANYPVYDRGDPALTAVEDRSSTTIESGPTVVTETATVTRDPATSTDEHELPTLNVAKATAMQWRRRPMDTNTYLGRQLAP</sequence>
<name>A0ACC1RIT5_9HYPO</name>
<organism evidence="1 2">
    <name type="scientific">Fusarium decemcellulare</name>
    <dbReference type="NCBI Taxonomy" id="57161"/>
    <lineage>
        <taxon>Eukaryota</taxon>
        <taxon>Fungi</taxon>
        <taxon>Dikarya</taxon>
        <taxon>Ascomycota</taxon>
        <taxon>Pezizomycotina</taxon>
        <taxon>Sordariomycetes</taxon>
        <taxon>Hypocreomycetidae</taxon>
        <taxon>Hypocreales</taxon>
        <taxon>Nectriaceae</taxon>
        <taxon>Fusarium</taxon>
        <taxon>Fusarium decemcellulare species complex</taxon>
    </lineage>
</organism>
<accession>A0ACC1RIT5</accession>
<dbReference type="Proteomes" id="UP001148629">
    <property type="component" value="Unassembled WGS sequence"/>
</dbReference>
<dbReference type="EMBL" id="JANRMS010003199">
    <property type="protein sequence ID" value="KAJ3519249.1"/>
    <property type="molecule type" value="Genomic_DNA"/>
</dbReference>